<dbReference type="Proteomes" id="UP000426265">
    <property type="component" value="Unassembled WGS sequence"/>
</dbReference>
<proteinExistence type="inferred from homology"/>
<dbReference type="PANTHER" id="PTHR33830">
    <property type="entry name" value="DEFENSIN-LIKE PROTEIN 184-RELATED"/>
    <property type="match status" value="1"/>
</dbReference>
<evidence type="ECO:0000256" key="8">
    <source>
        <dbReference type="ARBA" id="ARBA00023157"/>
    </source>
</evidence>
<dbReference type="PANTHER" id="PTHR33830:SF10">
    <property type="entry name" value="DEFENSIN-LIKE PROTEIN 122-RELATED"/>
    <property type="match status" value="1"/>
</dbReference>
<dbReference type="GO" id="GO:0005576">
    <property type="term" value="C:extracellular region"/>
    <property type="evidence" value="ECO:0007669"/>
    <property type="project" value="UniProtKB-SubCell"/>
</dbReference>
<dbReference type="GO" id="GO:0050832">
    <property type="term" value="P:defense response to fungus"/>
    <property type="evidence" value="ECO:0007669"/>
    <property type="project" value="UniProtKB-KW"/>
</dbReference>
<keyword evidence="4" id="KW-0929">Antimicrobial</keyword>
<reference evidence="11 12" key="1">
    <citation type="submission" date="2019-11" db="EMBL/GenBank/DDBJ databases">
        <authorList>
            <person name="Jiao W.-B."/>
            <person name="Schneeberger K."/>
        </authorList>
    </citation>
    <scope>NUCLEOTIDE SEQUENCE [LARGE SCALE GENOMIC DNA]</scope>
    <source>
        <strain evidence="12">cv. An-1</strain>
        <strain evidence="13">cv. C24</strain>
    </source>
</reference>
<keyword evidence="6 9" id="KW-0732">Signal</keyword>
<evidence type="ECO:0000313" key="10">
    <source>
        <dbReference type="EMBL" id="CAA0281532.1"/>
    </source>
</evidence>
<feature type="chain" id="PRO_5038308560" evidence="9">
    <location>
        <begin position="26"/>
        <end position="71"/>
    </location>
</feature>
<evidence type="ECO:0000256" key="5">
    <source>
        <dbReference type="ARBA" id="ARBA00022577"/>
    </source>
</evidence>
<keyword evidence="7" id="KW-0611">Plant defense</keyword>
<accession>A0A654EM19</accession>
<keyword evidence="3" id="KW-0964">Secreted</keyword>
<comment type="subcellular location">
    <subcellularLocation>
        <location evidence="1">Secreted</location>
    </subcellularLocation>
</comment>
<dbReference type="OMA" id="VCEANWC"/>
<feature type="signal peptide" evidence="9">
    <location>
        <begin position="1"/>
        <end position="25"/>
    </location>
</feature>
<gene>
    <name evidence="11" type="ORF">AN1_LOCUS4063</name>
    <name evidence="10" type="ORF">C24_LOCUS3944</name>
</gene>
<dbReference type="KEGG" id="ath:AT1G49435"/>
<sequence length="71" mass="7957">MSKPTVIVIFMAILVLGMATKETQGANCVNYFEITFPEVCEANWCAAECLKAYKNGKGTCWQKFCQCVYDC</sequence>
<dbReference type="EMBL" id="CACSHJ010000087">
    <property type="protein sequence ID" value="CAA0281532.1"/>
    <property type="molecule type" value="Genomic_DNA"/>
</dbReference>
<keyword evidence="8" id="KW-1015">Disulfide bond</keyword>
<dbReference type="ExpressionAtlas" id="A0A654EM19">
    <property type="expression patterns" value="baseline and differential"/>
</dbReference>
<keyword evidence="5" id="KW-0295">Fungicide</keyword>
<comment type="similarity">
    <text evidence="2">Belongs to the DEFL family.</text>
</comment>
<protein>
    <submittedName>
        <fullName evidence="11">Uncharacterized protein</fullName>
    </submittedName>
</protein>
<organism evidence="11 12">
    <name type="scientific">Arabidopsis thaliana</name>
    <name type="common">Mouse-ear cress</name>
    <dbReference type="NCBI Taxonomy" id="3702"/>
    <lineage>
        <taxon>Eukaryota</taxon>
        <taxon>Viridiplantae</taxon>
        <taxon>Streptophyta</taxon>
        <taxon>Embryophyta</taxon>
        <taxon>Tracheophyta</taxon>
        <taxon>Spermatophyta</taxon>
        <taxon>Magnoliopsida</taxon>
        <taxon>eudicotyledons</taxon>
        <taxon>Gunneridae</taxon>
        <taxon>Pentapetalae</taxon>
        <taxon>rosids</taxon>
        <taxon>malvids</taxon>
        <taxon>Brassicales</taxon>
        <taxon>Brassicaceae</taxon>
        <taxon>Camelineae</taxon>
        <taxon>Arabidopsis</taxon>
    </lineage>
</organism>
<evidence type="ECO:0000256" key="9">
    <source>
        <dbReference type="SAM" id="SignalP"/>
    </source>
</evidence>
<evidence type="ECO:0000256" key="4">
    <source>
        <dbReference type="ARBA" id="ARBA00022529"/>
    </source>
</evidence>
<evidence type="ECO:0000256" key="3">
    <source>
        <dbReference type="ARBA" id="ARBA00022525"/>
    </source>
</evidence>
<evidence type="ECO:0000256" key="7">
    <source>
        <dbReference type="ARBA" id="ARBA00022821"/>
    </source>
</evidence>
<dbReference type="AlphaFoldDB" id="A0A654EM19"/>
<evidence type="ECO:0000256" key="1">
    <source>
        <dbReference type="ARBA" id="ARBA00004613"/>
    </source>
</evidence>
<dbReference type="EMBL" id="CACRSJ010000104">
    <property type="protein sequence ID" value="VYS48582.1"/>
    <property type="molecule type" value="Genomic_DNA"/>
</dbReference>
<dbReference type="Proteomes" id="UP000434276">
    <property type="component" value="Unassembled WGS sequence"/>
</dbReference>
<evidence type="ECO:0000313" key="11">
    <source>
        <dbReference type="EMBL" id="VYS48582.1"/>
    </source>
</evidence>
<evidence type="ECO:0000256" key="6">
    <source>
        <dbReference type="ARBA" id="ARBA00022729"/>
    </source>
</evidence>
<evidence type="ECO:0000256" key="2">
    <source>
        <dbReference type="ARBA" id="ARBA00006722"/>
    </source>
</evidence>
<evidence type="ECO:0000313" key="12">
    <source>
        <dbReference type="Proteomes" id="UP000426265"/>
    </source>
</evidence>
<evidence type="ECO:0000313" key="13">
    <source>
        <dbReference type="Proteomes" id="UP000434276"/>
    </source>
</evidence>
<dbReference type="GO" id="GO:0031640">
    <property type="term" value="P:killing of cells of another organism"/>
    <property type="evidence" value="ECO:0007669"/>
    <property type="project" value="UniProtKB-KW"/>
</dbReference>
<dbReference type="SMR" id="A0A654EM19"/>
<dbReference type="OrthoDB" id="1021021at2759"/>
<dbReference type="InterPro" id="IPR010851">
    <property type="entry name" value="DEFL"/>
</dbReference>
<dbReference type="Pfam" id="PF07333">
    <property type="entry name" value="SLR1-BP"/>
    <property type="match status" value="1"/>
</dbReference>
<name>A0A654EM19_ARATH</name>